<dbReference type="EMBL" id="CP017592">
    <property type="protein sequence ID" value="ARF52760.1"/>
    <property type="molecule type" value="Genomic_DNA"/>
</dbReference>
<dbReference type="Proteomes" id="UP000192380">
    <property type="component" value="Plasmid ppDSJ01"/>
</dbReference>
<reference evidence="2" key="2">
    <citation type="submission" date="2012-01" db="EMBL/GenBank/DDBJ databases">
        <authorList>
            <person name="Biehl B.S."/>
            <person name="Ding Y."/>
            <person name="Dugan-Rocha S.P."/>
            <person name="Gibbs R.A."/>
            <person name="Glasner J.D."/>
            <person name="Kovar C."/>
            <person name="Muzny D.M."/>
            <person name="Neeno-Eckwall E.C."/>
            <person name="Perna N.T."/>
            <person name="Qin X."/>
            <person name="von Bodman S.B."/>
            <person name="Weinstock G.M."/>
        </authorList>
    </citation>
    <scope>NUCLEOTIDE SEQUENCE</scope>
    <source>
        <strain evidence="2">DC283</strain>
    </source>
</reference>
<dbReference type="EMBL" id="AHIE01000047">
    <property type="protein sequence ID" value="EHT97714.1"/>
    <property type="molecule type" value="Genomic_DNA"/>
</dbReference>
<reference evidence="1 4" key="3">
    <citation type="submission" date="2016-10" db="EMBL/GenBank/DDBJ databases">
        <title>Complete Genome Assembly of Pantoea stewartii subsp. stewartii DC283, a Corn Pathogen.</title>
        <authorList>
            <person name="Duong D.A."/>
            <person name="Stevens A.M."/>
            <person name="Jensen R.V."/>
        </authorList>
    </citation>
    <scope>NUCLEOTIDE SEQUENCE [LARGE SCALE GENOMIC DNA]</scope>
    <source>
        <strain evidence="1 4">DC283</strain>
        <plasmid evidence="1 4">ppDSJ01</plasmid>
    </source>
</reference>
<evidence type="ECO:0000313" key="4">
    <source>
        <dbReference type="Proteomes" id="UP000192380"/>
    </source>
</evidence>
<organism evidence="2 3">
    <name type="scientific">Pantoea stewartii subsp. stewartii DC283</name>
    <dbReference type="NCBI Taxonomy" id="660596"/>
    <lineage>
        <taxon>Bacteria</taxon>
        <taxon>Pseudomonadati</taxon>
        <taxon>Pseudomonadota</taxon>
        <taxon>Gammaproteobacteria</taxon>
        <taxon>Enterobacterales</taxon>
        <taxon>Erwiniaceae</taxon>
        <taxon>Pantoea</taxon>
    </lineage>
</organism>
<evidence type="ECO:0000313" key="3">
    <source>
        <dbReference type="Proteomes" id="UP000005050"/>
    </source>
</evidence>
<sequence>MKHTKRRLVSPMAVGYVSHVLSQRVGLKVFRELYRHHHSEDRHITALALVKARRAIRAAAAEWQVVLDAEKRHVTQIREWNAPSNRRGRGGIEKG</sequence>
<evidence type="ECO:0000313" key="1">
    <source>
        <dbReference type="EMBL" id="ARF52760.1"/>
    </source>
</evidence>
<dbReference type="AlphaFoldDB" id="H3RLK1"/>
<name>H3RLK1_PANSE</name>
<geneLocation type="plasmid" evidence="1 4">
    <name>ppDSJ01</name>
</geneLocation>
<proteinExistence type="predicted"/>
<keyword evidence="1" id="KW-0614">Plasmid</keyword>
<dbReference type="Proteomes" id="UP000005050">
    <property type="component" value="Unassembled WGS sequence"/>
</dbReference>
<accession>H3RLK1</accession>
<protein>
    <recommendedName>
        <fullName evidence="5">Transposase</fullName>
    </recommendedName>
</protein>
<keyword evidence="4" id="KW-1185">Reference proteome</keyword>
<reference evidence="2 3" key="1">
    <citation type="journal article" date="2012" name="Mol. Microbiol.">
        <title>The genetic and structural basis of two distinct terminal side branch residues in stewartan and amylovoran exopolysaccharides and their potential role in host adaptation.</title>
        <authorList>
            <person name="Wang X."/>
            <person name="Yang F."/>
            <person name="von Bodman S.B."/>
        </authorList>
    </citation>
    <scope>NUCLEOTIDE SEQUENCE [LARGE SCALE GENOMIC DNA]</scope>
    <source>
        <strain evidence="2 3">DC283</strain>
    </source>
</reference>
<gene>
    <name evidence="2" type="ORF">CKS_5575</name>
    <name evidence="1" type="ORF">DSJ_26485</name>
</gene>
<dbReference type="RefSeq" id="WP_006122379.1">
    <property type="nucleotide sequence ID" value="NZ_AHIE01000047.1"/>
</dbReference>
<evidence type="ECO:0000313" key="2">
    <source>
        <dbReference type="EMBL" id="EHT97714.1"/>
    </source>
</evidence>
<evidence type="ECO:0008006" key="5">
    <source>
        <dbReference type="Google" id="ProtNLM"/>
    </source>
</evidence>
<dbReference type="KEGG" id="pstw:DSJ_26485"/>